<dbReference type="EMBL" id="BMPI01000036">
    <property type="protein sequence ID" value="GGM54562.1"/>
    <property type="molecule type" value="Genomic_DNA"/>
</dbReference>
<dbReference type="AlphaFoldDB" id="A0A917U4E3"/>
<evidence type="ECO:0000256" key="1">
    <source>
        <dbReference type="SAM" id="Phobius"/>
    </source>
</evidence>
<keyword evidence="1" id="KW-1133">Transmembrane helix</keyword>
<dbReference type="RefSeq" id="WP_190253832.1">
    <property type="nucleotide sequence ID" value="NZ_BMPI01000036.1"/>
</dbReference>
<gene>
    <name evidence="2" type="ORF">GCM10007977_065270</name>
</gene>
<keyword evidence="3" id="KW-1185">Reference proteome</keyword>
<evidence type="ECO:0000313" key="3">
    <source>
        <dbReference type="Proteomes" id="UP000642070"/>
    </source>
</evidence>
<sequence length="282" mass="31940">MAKPASARLPDWLPMVFGTLVSVGLGAFFYLKTDVKAALATFAGLLGVTIALQVELMLQSARRARQAEHRRAVADRLLLHRWLPAVLDDSLTALEGVHPSIPPPYGEEFARKAFEDCLEVLRDLQRGRLVVLPTADDWLVLRVTEQVQHHVFATTVDSQELDWWVAGTGQRYLQAQAAAIRRGVVIERVFIYRVWSPELERVVQQHHDLGIRTFRVERRLLSPRLKLGVVVWDGASALEMDFTEDGTYIADHIMFVTKDVERVLNTFSMIRTIAEAWPPVPE</sequence>
<evidence type="ECO:0000313" key="2">
    <source>
        <dbReference type="EMBL" id="GGM54562.1"/>
    </source>
</evidence>
<dbReference type="Proteomes" id="UP000642070">
    <property type="component" value="Unassembled WGS sequence"/>
</dbReference>
<keyword evidence="1" id="KW-0472">Membrane</keyword>
<comment type="caution">
    <text evidence="2">The sequence shown here is derived from an EMBL/GenBank/DDBJ whole genome shotgun (WGS) entry which is preliminary data.</text>
</comment>
<proteinExistence type="predicted"/>
<reference evidence="2" key="1">
    <citation type="journal article" date="2014" name="Int. J. Syst. Evol. Microbiol.">
        <title>Complete genome sequence of Corynebacterium casei LMG S-19264T (=DSM 44701T), isolated from a smear-ripened cheese.</title>
        <authorList>
            <consortium name="US DOE Joint Genome Institute (JGI-PGF)"/>
            <person name="Walter F."/>
            <person name="Albersmeier A."/>
            <person name="Kalinowski J."/>
            <person name="Ruckert C."/>
        </authorList>
    </citation>
    <scope>NUCLEOTIDE SEQUENCE</scope>
    <source>
        <strain evidence="2">JCM 19831</strain>
    </source>
</reference>
<accession>A0A917U4E3</accession>
<reference evidence="2" key="2">
    <citation type="submission" date="2020-09" db="EMBL/GenBank/DDBJ databases">
        <authorList>
            <person name="Sun Q."/>
            <person name="Ohkuma M."/>
        </authorList>
    </citation>
    <scope>NUCLEOTIDE SEQUENCE</scope>
    <source>
        <strain evidence="2">JCM 19831</strain>
    </source>
</reference>
<keyword evidence="1" id="KW-0812">Transmembrane</keyword>
<protein>
    <submittedName>
        <fullName evidence="2">Uncharacterized protein</fullName>
    </submittedName>
</protein>
<organism evidence="2 3">
    <name type="scientific">Dactylosporangium sucinum</name>
    <dbReference type="NCBI Taxonomy" id="1424081"/>
    <lineage>
        <taxon>Bacteria</taxon>
        <taxon>Bacillati</taxon>
        <taxon>Actinomycetota</taxon>
        <taxon>Actinomycetes</taxon>
        <taxon>Micromonosporales</taxon>
        <taxon>Micromonosporaceae</taxon>
        <taxon>Dactylosporangium</taxon>
    </lineage>
</organism>
<feature type="transmembrane region" description="Helical" evidence="1">
    <location>
        <begin position="37"/>
        <end position="58"/>
    </location>
</feature>
<name>A0A917U4E3_9ACTN</name>
<feature type="transmembrane region" description="Helical" evidence="1">
    <location>
        <begin position="12"/>
        <end position="31"/>
    </location>
</feature>